<feature type="compositionally biased region" description="Basic and acidic residues" evidence="1">
    <location>
        <begin position="807"/>
        <end position="835"/>
    </location>
</feature>
<feature type="region of interest" description="Disordered" evidence="1">
    <location>
        <begin position="766"/>
        <end position="916"/>
    </location>
</feature>
<dbReference type="Proteomes" id="UP000620104">
    <property type="component" value="Unassembled WGS sequence"/>
</dbReference>
<dbReference type="Pfam" id="PF16561">
    <property type="entry name" value="AMPK1_CBM"/>
    <property type="match status" value="1"/>
</dbReference>
<name>A0A8H3TTP3_9TREE</name>
<feature type="compositionally biased region" description="Basic and acidic residues" evidence="1">
    <location>
        <begin position="187"/>
        <end position="198"/>
    </location>
</feature>
<dbReference type="AlphaFoldDB" id="A0A8H3TTP3"/>
<evidence type="ECO:0000313" key="3">
    <source>
        <dbReference type="EMBL" id="GHJ86751.1"/>
    </source>
</evidence>
<feature type="compositionally biased region" description="Basic and acidic residues" evidence="1">
    <location>
        <begin position="889"/>
        <end position="902"/>
    </location>
</feature>
<sequence length="1009" mass="102039">MSNSIHHSATFTWPPTRSDRVVVTGTFDDWSGEKHVLERDNETGYFKTQVPIKYGEKVAYKYVVDGQWMTREDEAKEWDAAGNMNNVYTAPHAPKEAEPVASSPQSQPKTLPVSAAAAVPSTTESRKSVDEPSSEKPVAPAPSAAPVGTAPSSAPATDSAVPPSQTATTSTNTSALPTSPSTSDNNHTAESDSTDKKHGLAGLAASAAAAVGIHSKGNHQTSSTRATQPQTGDVPVEATSGHVGQTGDRYVARDAVAAGDEKKESKAEQVVDEVKTKAQTLVASDVPGSSTSSRGVEADAGVQHASTGLAGLNLGAPIGAAATVYSPAHTTTITTSSGTGISSSGLTADKHTTETAVAPKSEGPKTEIPQPAVPVTTSSETAVAAKTEAPKATSVPQPAVVVPGAAPSTTSKVPLNAKAVSDETAVAPVDAGPKTSIPQPAVDGVSAQAPAQDPAAAKTLLADVPAPSSIEDTVTEQVEKITHTAQQVGTQAAAAITSLASGLVIGLGDAVHNVTGVDVLHSDPVSLGSPAPKVLAEMEEGRGGDVTTAAAGEKRLSAANVAAMAPFESQLKRSPRLAQTGFPLPPPGPAALTTARPAVHRAPSSSASLYKSEAQELRRRSWNLNNDQQSQMTLDEAKRAGINTSALPVLEGGPASAKSAEALANTLTAPIPIAKDTAAMSTSSTTAGSRDLSGQAGNAVRNLNTAAPAVPEKSNVPVSFKSSAPAVQPTVPVASVTTIPLPPAKDGLPAPRDEADIQATRSIPQFSATAPRASAPVNGSNAGSAPSSGAANVRATTNAATASSPSEPKHPDVFSSNKEDKPVVPAGEKKAEYKTDLPGQAETKNTNHKSVPMPVITSVGSKDKDRTQPSHADNADQQVSSNPAVGTHQVKEQAHAEMKQDVEGVPSRSYAKQPVPGAAVTGLPLATTQKPLDQLPAAAPAAAPATPVKPAAAAAGPVAADTPASRVGASPAVAASPATPASGTDSGKKKKSGFLSKVKSVFHKDKTPK</sequence>
<dbReference type="InterPro" id="IPR032640">
    <property type="entry name" value="AMPK1_CBM"/>
</dbReference>
<feature type="compositionally biased region" description="Polar residues" evidence="1">
    <location>
        <begin position="218"/>
        <end position="231"/>
    </location>
</feature>
<dbReference type="EMBL" id="BLZA01000019">
    <property type="protein sequence ID" value="GHJ86751.1"/>
    <property type="molecule type" value="Genomic_DNA"/>
</dbReference>
<feature type="compositionally biased region" description="Low complexity" evidence="1">
    <location>
        <begin position="200"/>
        <end position="210"/>
    </location>
</feature>
<keyword evidence="4" id="KW-1185">Reference proteome</keyword>
<feature type="compositionally biased region" description="Low complexity" evidence="1">
    <location>
        <begin position="135"/>
        <end position="183"/>
    </location>
</feature>
<feature type="compositionally biased region" description="Low complexity" evidence="1">
    <location>
        <begin position="335"/>
        <end position="345"/>
    </location>
</feature>
<feature type="region of interest" description="Disordered" evidence="1">
    <location>
        <begin position="936"/>
        <end position="1009"/>
    </location>
</feature>
<dbReference type="Gene3D" id="2.60.40.10">
    <property type="entry name" value="Immunoglobulins"/>
    <property type="match status" value="1"/>
</dbReference>
<feature type="compositionally biased region" description="Basic and acidic residues" evidence="1">
    <location>
        <begin position="124"/>
        <end position="134"/>
    </location>
</feature>
<dbReference type="InterPro" id="IPR014756">
    <property type="entry name" value="Ig_E-set"/>
</dbReference>
<evidence type="ECO:0000313" key="4">
    <source>
        <dbReference type="Proteomes" id="UP000620104"/>
    </source>
</evidence>
<feature type="compositionally biased region" description="Basic and acidic residues" evidence="1">
    <location>
        <begin position="259"/>
        <end position="276"/>
    </location>
</feature>
<dbReference type="CDD" id="cd02859">
    <property type="entry name" value="E_set_AMPKbeta_like_N"/>
    <property type="match status" value="1"/>
</dbReference>
<gene>
    <name evidence="3" type="ORF">NliqN6_3153</name>
</gene>
<organism evidence="3 4">
    <name type="scientific">Naganishia liquefaciens</name>
    <dbReference type="NCBI Taxonomy" id="104408"/>
    <lineage>
        <taxon>Eukaryota</taxon>
        <taxon>Fungi</taxon>
        <taxon>Dikarya</taxon>
        <taxon>Basidiomycota</taxon>
        <taxon>Agaricomycotina</taxon>
        <taxon>Tremellomycetes</taxon>
        <taxon>Filobasidiales</taxon>
        <taxon>Filobasidiaceae</taxon>
        <taxon>Naganishia</taxon>
    </lineage>
</organism>
<protein>
    <recommendedName>
        <fullName evidence="2">AMP-activated protein kinase glycogen-binding domain-containing protein</fullName>
    </recommendedName>
</protein>
<feature type="compositionally biased region" description="Polar residues" evidence="1">
    <location>
        <begin position="277"/>
        <end position="294"/>
    </location>
</feature>
<feature type="compositionally biased region" description="Polar residues" evidence="1">
    <location>
        <begin position="869"/>
        <end position="884"/>
    </location>
</feature>
<proteinExistence type="predicted"/>
<evidence type="ECO:0000259" key="2">
    <source>
        <dbReference type="Pfam" id="PF16561"/>
    </source>
</evidence>
<feature type="compositionally biased region" description="Low complexity" evidence="1">
    <location>
        <begin position="778"/>
        <end position="802"/>
    </location>
</feature>
<feature type="domain" description="AMP-activated protein kinase glycogen-binding" evidence="2">
    <location>
        <begin position="9"/>
        <end position="89"/>
    </location>
</feature>
<feature type="region of interest" description="Disordered" evidence="1">
    <location>
        <begin position="335"/>
        <end position="372"/>
    </location>
</feature>
<evidence type="ECO:0000256" key="1">
    <source>
        <dbReference type="SAM" id="MobiDB-lite"/>
    </source>
</evidence>
<feature type="region of interest" description="Disordered" evidence="1">
    <location>
        <begin position="577"/>
        <end position="613"/>
    </location>
</feature>
<comment type="caution">
    <text evidence="3">The sequence shown here is derived from an EMBL/GenBank/DDBJ whole genome shotgun (WGS) entry which is preliminary data.</text>
</comment>
<feature type="region of interest" description="Disordered" evidence="1">
    <location>
        <begin position="86"/>
        <end position="299"/>
    </location>
</feature>
<dbReference type="InterPro" id="IPR013783">
    <property type="entry name" value="Ig-like_fold"/>
</dbReference>
<reference evidence="3" key="1">
    <citation type="submission" date="2020-07" db="EMBL/GenBank/DDBJ databases">
        <title>Draft Genome Sequence of a Deep-Sea Yeast, Naganishia (Cryptococcus) liquefaciens strain N6.</title>
        <authorList>
            <person name="Han Y.W."/>
            <person name="Kajitani R."/>
            <person name="Morimoto H."/>
            <person name="Parhat M."/>
            <person name="Tsubouchi H."/>
            <person name="Bakenova O."/>
            <person name="Ogata M."/>
            <person name="Argunhan B."/>
            <person name="Aoki R."/>
            <person name="Kajiwara S."/>
            <person name="Itoh T."/>
            <person name="Iwasaki H."/>
        </authorList>
    </citation>
    <scope>NUCLEOTIDE SEQUENCE</scope>
    <source>
        <strain evidence="3">N6</strain>
    </source>
</reference>
<dbReference type="SUPFAM" id="SSF81296">
    <property type="entry name" value="E set domains"/>
    <property type="match status" value="1"/>
</dbReference>
<accession>A0A8H3TTP3</accession>
<dbReference type="OrthoDB" id="5873279at2759"/>
<feature type="compositionally biased region" description="Low complexity" evidence="1">
    <location>
        <begin position="936"/>
        <end position="984"/>
    </location>
</feature>